<evidence type="ECO:0000256" key="4">
    <source>
        <dbReference type="ARBA" id="ARBA00023163"/>
    </source>
</evidence>
<dbReference type="Pfam" id="PF25601">
    <property type="entry name" value="AAA_lid_14"/>
    <property type="match status" value="1"/>
</dbReference>
<dbReference type="InterPro" id="IPR000014">
    <property type="entry name" value="PAS"/>
</dbReference>
<evidence type="ECO:0000256" key="1">
    <source>
        <dbReference type="ARBA" id="ARBA00022741"/>
    </source>
</evidence>
<dbReference type="NCBIfam" id="TIGR00229">
    <property type="entry name" value="sensory_box"/>
    <property type="match status" value="1"/>
</dbReference>
<gene>
    <name evidence="7" type="ORF">NZD89_08495</name>
</gene>
<dbReference type="SMART" id="SM00382">
    <property type="entry name" value="AAA"/>
    <property type="match status" value="1"/>
</dbReference>
<dbReference type="InterPro" id="IPR003593">
    <property type="entry name" value="AAA+_ATPase"/>
</dbReference>
<dbReference type="InterPro" id="IPR013767">
    <property type="entry name" value="PAS_fold"/>
</dbReference>
<keyword evidence="8" id="KW-1185">Reference proteome</keyword>
<dbReference type="Gene3D" id="3.40.50.300">
    <property type="entry name" value="P-loop containing nucleotide triphosphate hydrolases"/>
    <property type="match status" value="1"/>
</dbReference>
<dbReference type="InterPro" id="IPR025662">
    <property type="entry name" value="Sigma_54_int_dom_ATP-bd_1"/>
</dbReference>
<keyword evidence="1" id="KW-0547">Nucleotide-binding</keyword>
<dbReference type="Pfam" id="PF02954">
    <property type="entry name" value="HTH_8"/>
    <property type="match status" value="1"/>
</dbReference>
<dbReference type="SUPFAM" id="SSF55785">
    <property type="entry name" value="PYP-like sensor domain (PAS domain)"/>
    <property type="match status" value="1"/>
</dbReference>
<name>A0ABY6ZKM5_9BACL</name>
<dbReference type="Gene3D" id="1.10.10.60">
    <property type="entry name" value="Homeodomain-like"/>
    <property type="match status" value="1"/>
</dbReference>
<evidence type="ECO:0000256" key="2">
    <source>
        <dbReference type="ARBA" id="ARBA00022840"/>
    </source>
</evidence>
<evidence type="ECO:0000259" key="6">
    <source>
        <dbReference type="PROSITE" id="PS50112"/>
    </source>
</evidence>
<dbReference type="InterPro" id="IPR025944">
    <property type="entry name" value="Sigma_54_int_dom_CS"/>
</dbReference>
<dbReference type="InterPro" id="IPR027417">
    <property type="entry name" value="P-loop_NTPase"/>
</dbReference>
<dbReference type="Gene3D" id="3.30.450.20">
    <property type="entry name" value="PAS domain"/>
    <property type="match status" value="1"/>
</dbReference>
<evidence type="ECO:0000313" key="8">
    <source>
        <dbReference type="Proteomes" id="UP001164761"/>
    </source>
</evidence>
<dbReference type="PROSITE" id="PS50112">
    <property type="entry name" value="PAS"/>
    <property type="match status" value="1"/>
</dbReference>
<dbReference type="PROSITE" id="PS00688">
    <property type="entry name" value="SIGMA54_INTERACT_3"/>
    <property type="match status" value="1"/>
</dbReference>
<dbReference type="InterPro" id="IPR002197">
    <property type="entry name" value="HTH_Fis"/>
</dbReference>
<keyword evidence="2" id="KW-0067">ATP-binding</keyword>
<evidence type="ECO:0000259" key="5">
    <source>
        <dbReference type="PROSITE" id="PS50045"/>
    </source>
</evidence>
<dbReference type="PROSITE" id="PS50045">
    <property type="entry name" value="SIGMA54_INTERACT_4"/>
    <property type="match status" value="1"/>
</dbReference>
<dbReference type="SMART" id="SM00091">
    <property type="entry name" value="PAS"/>
    <property type="match status" value="1"/>
</dbReference>
<protein>
    <submittedName>
        <fullName evidence="7">Sigma 54-interacting transcriptional regulator</fullName>
    </submittedName>
</protein>
<reference evidence="7" key="1">
    <citation type="submission" date="2022-08" db="EMBL/GenBank/DDBJ databases">
        <title>Alicyclobacillus fastidiosus DSM 17978, complete genome.</title>
        <authorList>
            <person name="Wang Q."/>
            <person name="Cai R."/>
            <person name="Wang Z."/>
        </authorList>
    </citation>
    <scope>NUCLEOTIDE SEQUENCE</scope>
    <source>
        <strain evidence="7">DSM 17978</strain>
    </source>
</reference>
<dbReference type="InterPro" id="IPR002078">
    <property type="entry name" value="Sigma_54_int"/>
</dbReference>
<keyword evidence="3" id="KW-0805">Transcription regulation</keyword>
<dbReference type="Proteomes" id="UP001164761">
    <property type="component" value="Chromosome"/>
</dbReference>
<dbReference type="CDD" id="cd00130">
    <property type="entry name" value="PAS"/>
    <property type="match status" value="1"/>
</dbReference>
<dbReference type="SUPFAM" id="SSF46689">
    <property type="entry name" value="Homeodomain-like"/>
    <property type="match status" value="1"/>
</dbReference>
<organism evidence="7 8">
    <name type="scientific">Alicyclobacillus fastidiosus</name>
    <dbReference type="NCBI Taxonomy" id="392011"/>
    <lineage>
        <taxon>Bacteria</taxon>
        <taxon>Bacillati</taxon>
        <taxon>Bacillota</taxon>
        <taxon>Bacilli</taxon>
        <taxon>Bacillales</taxon>
        <taxon>Alicyclobacillaceae</taxon>
        <taxon>Alicyclobacillus</taxon>
    </lineage>
</organism>
<dbReference type="CDD" id="cd00009">
    <property type="entry name" value="AAA"/>
    <property type="match status" value="1"/>
</dbReference>
<dbReference type="PROSITE" id="PS00675">
    <property type="entry name" value="SIGMA54_INTERACT_1"/>
    <property type="match status" value="1"/>
</dbReference>
<dbReference type="InterPro" id="IPR058031">
    <property type="entry name" value="AAA_lid_NorR"/>
</dbReference>
<dbReference type="Gene3D" id="1.10.8.60">
    <property type="match status" value="1"/>
</dbReference>
<evidence type="ECO:0000313" key="7">
    <source>
        <dbReference type="EMBL" id="WAH43411.1"/>
    </source>
</evidence>
<dbReference type="EMBL" id="CP104067">
    <property type="protein sequence ID" value="WAH43411.1"/>
    <property type="molecule type" value="Genomic_DNA"/>
</dbReference>
<sequence length="479" mass="54206">MHAIRNSTDVLQLILDTMYEGIVLVDEQGHILEMNQAYLKLLDMERDAVIGRHVTDVIENTRMHKVLETGIPERGHLQQLQGHDMIVHRIPIWQDGKMIGALGVLIFESIGELYRIIERTQEILRSDNAGPSDLRQDVETIPQRRAYTIDETIGQSQSIMLLKQMAKKAAKTPVTVLITGESGTGKEVMAQGIHYESNRANGPFVSVNCAAIPENLLETELFGYDDGAFTGAKKGGKPGQIELAHMGTLFLDEIGDMPVNMQAKLLRVLEEREIQRVGGITKRYVNTRIISATNRDLEQMVQKGQFREDLYYRLNIIRLHLPPLRERREDIPVLLAFYLEEVSKRLQKSLVHLSSDVVGLLVRYDWPGNIRELVHTVEVLVSLADSNHITISDFPPHLTKFFASPYDLGVTERTPTPNVDVSRMEYHRSNGVRDSIANYEKKMIEDALADAAGNKSLAAQKLGIHRSTLYEKLKRYNLN</sequence>
<accession>A0ABY6ZKM5</accession>
<dbReference type="PANTHER" id="PTHR32071:SF57">
    <property type="entry name" value="C4-DICARBOXYLATE TRANSPORT TRANSCRIPTIONAL REGULATORY PROTEIN DCTD"/>
    <property type="match status" value="1"/>
</dbReference>
<dbReference type="InterPro" id="IPR035965">
    <property type="entry name" value="PAS-like_dom_sf"/>
</dbReference>
<keyword evidence="4" id="KW-0804">Transcription</keyword>
<dbReference type="PANTHER" id="PTHR32071">
    <property type="entry name" value="TRANSCRIPTIONAL REGULATORY PROTEIN"/>
    <property type="match status" value="1"/>
</dbReference>
<feature type="domain" description="Sigma-54 factor interaction" evidence="5">
    <location>
        <begin position="152"/>
        <end position="382"/>
    </location>
</feature>
<dbReference type="PRINTS" id="PR01590">
    <property type="entry name" value="HTHFIS"/>
</dbReference>
<proteinExistence type="predicted"/>
<dbReference type="SUPFAM" id="SSF52540">
    <property type="entry name" value="P-loop containing nucleoside triphosphate hydrolases"/>
    <property type="match status" value="1"/>
</dbReference>
<dbReference type="RefSeq" id="WP_268007290.1">
    <property type="nucleotide sequence ID" value="NZ_BSUT01000001.1"/>
</dbReference>
<feature type="domain" description="PAS" evidence="6">
    <location>
        <begin position="7"/>
        <end position="58"/>
    </location>
</feature>
<dbReference type="Pfam" id="PF00989">
    <property type="entry name" value="PAS"/>
    <property type="match status" value="1"/>
</dbReference>
<dbReference type="Pfam" id="PF00158">
    <property type="entry name" value="Sigma54_activat"/>
    <property type="match status" value="1"/>
</dbReference>
<dbReference type="InterPro" id="IPR009057">
    <property type="entry name" value="Homeodomain-like_sf"/>
</dbReference>
<evidence type="ECO:0000256" key="3">
    <source>
        <dbReference type="ARBA" id="ARBA00023015"/>
    </source>
</evidence>